<evidence type="ECO:0000256" key="1">
    <source>
        <dbReference type="ARBA" id="ARBA00023015"/>
    </source>
</evidence>
<dbReference type="SUPFAM" id="SSF46785">
    <property type="entry name" value="Winged helix' DNA-binding domain"/>
    <property type="match status" value="1"/>
</dbReference>
<dbReference type="PANTHER" id="PTHR43537">
    <property type="entry name" value="TRANSCRIPTIONAL REGULATOR, GNTR FAMILY"/>
    <property type="match status" value="1"/>
</dbReference>
<dbReference type="Gene3D" id="1.10.10.10">
    <property type="entry name" value="Winged helix-like DNA-binding domain superfamily/Winged helix DNA-binding domain"/>
    <property type="match status" value="1"/>
</dbReference>
<dbReference type="Proteomes" id="UP001595621">
    <property type="component" value="Unassembled WGS sequence"/>
</dbReference>
<dbReference type="RefSeq" id="WP_248936477.1">
    <property type="nucleotide sequence ID" value="NZ_JAKILF010000005.1"/>
</dbReference>
<evidence type="ECO:0000256" key="3">
    <source>
        <dbReference type="ARBA" id="ARBA00023163"/>
    </source>
</evidence>
<comment type="caution">
    <text evidence="5">The sequence shown here is derived from an EMBL/GenBank/DDBJ whole genome shotgun (WGS) entry which is preliminary data.</text>
</comment>
<dbReference type="InterPro" id="IPR000524">
    <property type="entry name" value="Tscrpt_reg_HTH_GntR"/>
</dbReference>
<dbReference type="EMBL" id="JBHRTD010000001">
    <property type="protein sequence ID" value="MFC3136677.1"/>
    <property type="molecule type" value="Genomic_DNA"/>
</dbReference>
<gene>
    <name evidence="5" type="ORF">ACFOE0_00535</name>
</gene>
<dbReference type="Pfam" id="PF00392">
    <property type="entry name" value="GntR"/>
    <property type="match status" value="1"/>
</dbReference>
<accession>A0ABV7GCD7</accession>
<keyword evidence="1" id="KW-0805">Transcription regulation</keyword>
<evidence type="ECO:0000313" key="5">
    <source>
        <dbReference type="EMBL" id="MFC3136677.1"/>
    </source>
</evidence>
<dbReference type="InterPro" id="IPR011711">
    <property type="entry name" value="GntR_C"/>
</dbReference>
<dbReference type="InterPro" id="IPR008920">
    <property type="entry name" value="TF_FadR/GntR_C"/>
</dbReference>
<organism evidence="5 6">
    <name type="scientific">Shewanella submarina</name>
    <dbReference type="NCBI Taxonomy" id="2016376"/>
    <lineage>
        <taxon>Bacteria</taxon>
        <taxon>Pseudomonadati</taxon>
        <taxon>Pseudomonadota</taxon>
        <taxon>Gammaproteobacteria</taxon>
        <taxon>Alteromonadales</taxon>
        <taxon>Shewanellaceae</taxon>
        <taxon>Shewanella</taxon>
    </lineage>
</organism>
<proteinExistence type="predicted"/>
<dbReference type="Pfam" id="PF07729">
    <property type="entry name" value="FCD"/>
    <property type="match status" value="1"/>
</dbReference>
<evidence type="ECO:0000256" key="2">
    <source>
        <dbReference type="ARBA" id="ARBA00023125"/>
    </source>
</evidence>
<sequence length="217" mass="24604">MKIVKQSLEGQTTQYLRQAIIDGHIGLGEKLVESNLAKELDLSRSTIRMALNSLVHDGLVVQKPYSGWHVISIEREDLWELYNLRLALEGQAAEMAALKASENDKLRLKALFEEYCQLCIDAPTDIQAVSDMDWRFHQLVVEISGSDRMKSMYERILYQLKAYIGMTHQDYDLSQSGECHRALVEAICSGDGDLAHKEARANITLFSELRSEELTAE</sequence>
<dbReference type="SMART" id="SM00345">
    <property type="entry name" value="HTH_GNTR"/>
    <property type="match status" value="1"/>
</dbReference>
<dbReference type="InterPro" id="IPR036388">
    <property type="entry name" value="WH-like_DNA-bd_sf"/>
</dbReference>
<dbReference type="PROSITE" id="PS50949">
    <property type="entry name" value="HTH_GNTR"/>
    <property type="match status" value="1"/>
</dbReference>
<name>A0ABV7GCD7_9GAMM</name>
<protein>
    <submittedName>
        <fullName evidence="5">GntR family transcriptional regulator</fullName>
    </submittedName>
</protein>
<dbReference type="PANTHER" id="PTHR43537:SF5">
    <property type="entry name" value="UXU OPERON TRANSCRIPTIONAL REGULATOR"/>
    <property type="match status" value="1"/>
</dbReference>
<reference evidence="6" key="1">
    <citation type="journal article" date="2019" name="Int. J. Syst. Evol. Microbiol.">
        <title>The Global Catalogue of Microorganisms (GCM) 10K type strain sequencing project: providing services to taxonomists for standard genome sequencing and annotation.</title>
        <authorList>
            <consortium name="The Broad Institute Genomics Platform"/>
            <consortium name="The Broad Institute Genome Sequencing Center for Infectious Disease"/>
            <person name="Wu L."/>
            <person name="Ma J."/>
        </authorList>
    </citation>
    <scope>NUCLEOTIDE SEQUENCE [LARGE SCALE GENOMIC DNA]</scope>
    <source>
        <strain evidence="6">KCTC 52277</strain>
    </source>
</reference>
<dbReference type="SMART" id="SM00895">
    <property type="entry name" value="FCD"/>
    <property type="match status" value="1"/>
</dbReference>
<keyword evidence="3" id="KW-0804">Transcription</keyword>
<dbReference type="CDD" id="cd07377">
    <property type="entry name" value="WHTH_GntR"/>
    <property type="match status" value="1"/>
</dbReference>
<dbReference type="InterPro" id="IPR036390">
    <property type="entry name" value="WH_DNA-bd_sf"/>
</dbReference>
<dbReference type="SUPFAM" id="SSF48008">
    <property type="entry name" value="GntR ligand-binding domain-like"/>
    <property type="match status" value="1"/>
</dbReference>
<evidence type="ECO:0000313" key="6">
    <source>
        <dbReference type="Proteomes" id="UP001595621"/>
    </source>
</evidence>
<keyword evidence="2" id="KW-0238">DNA-binding</keyword>
<dbReference type="Gene3D" id="1.20.120.530">
    <property type="entry name" value="GntR ligand-binding domain-like"/>
    <property type="match status" value="1"/>
</dbReference>
<keyword evidence="6" id="KW-1185">Reference proteome</keyword>
<feature type="domain" description="HTH gntR-type" evidence="4">
    <location>
        <begin position="6"/>
        <end position="73"/>
    </location>
</feature>
<evidence type="ECO:0000259" key="4">
    <source>
        <dbReference type="PROSITE" id="PS50949"/>
    </source>
</evidence>